<gene>
    <name evidence="6" type="ORF">A3F51_02745</name>
</gene>
<feature type="transmembrane region" description="Helical" evidence="5">
    <location>
        <begin position="180"/>
        <end position="199"/>
    </location>
</feature>
<dbReference type="STRING" id="1802315.A3F51_02745"/>
<accession>A0A1G2MZR3</accession>
<feature type="repeat" description="TPR" evidence="3">
    <location>
        <begin position="790"/>
        <end position="823"/>
    </location>
</feature>
<feature type="transmembrane region" description="Helical" evidence="5">
    <location>
        <begin position="330"/>
        <end position="351"/>
    </location>
</feature>
<evidence type="ECO:0000256" key="5">
    <source>
        <dbReference type="SAM" id="Phobius"/>
    </source>
</evidence>
<reference evidence="6 7" key="1">
    <citation type="journal article" date="2016" name="Nat. Commun.">
        <title>Thousands of microbial genomes shed light on interconnected biogeochemical processes in an aquifer system.</title>
        <authorList>
            <person name="Anantharaman K."/>
            <person name="Brown C.T."/>
            <person name="Hug L.A."/>
            <person name="Sharon I."/>
            <person name="Castelle C.J."/>
            <person name="Probst A.J."/>
            <person name="Thomas B.C."/>
            <person name="Singh A."/>
            <person name="Wilkins M.J."/>
            <person name="Karaoz U."/>
            <person name="Brodie E.L."/>
            <person name="Williams K.H."/>
            <person name="Hubbard S.S."/>
            <person name="Banfield J.F."/>
        </authorList>
    </citation>
    <scope>NUCLEOTIDE SEQUENCE [LARGE SCALE GENOMIC DNA]</scope>
</reference>
<dbReference type="Pfam" id="PF13432">
    <property type="entry name" value="TPR_16"/>
    <property type="match status" value="1"/>
</dbReference>
<keyword evidence="1" id="KW-0677">Repeat</keyword>
<feature type="transmembrane region" description="Helical" evidence="5">
    <location>
        <begin position="529"/>
        <end position="550"/>
    </location>
</feature>
<protein>
    <submittedName>
        <fullName evidence="6">Uncharacterized protein</fullName>
    </submittedName>
</protein>
<dbReference type="Proteomes" id="UP000178089">
    <property type="component" value="Unassembled WGS sequence"/>
</dbReference>
<feature type="transmembrane region" description="Helical" evidence="5">
    <location>
        <begin position="116"/>
        <end position="134"/>
    </location>
</feature>
<keyword evidence="5" id="KW-0812">Transmembrane</keyword>
<proteinExistence type="predicted"/>
<feature type="transmembrane region" description="Helical" evidence="5">
    <location>
        <begin position="206"/>
        <end position="229"/>
    </location>
</feature>
<dbReference type="GO" id="GO:0009279">
    <property type="term" value="C:cell outer membrane"/>
    <property type="evidence" value="ECO:0007669"/>
    <property type="project" value="TreeGrafter"/>
</dbReference>
<feature type="transmembrane region" description="Helical" evidence="5">
    <location>
        <begin position="249"/>
        <end position="272"/>
    </location>
</feature>
<evidence type="ECO:0000256" key="4">
    <source>
        <dbReference type="SAM" id="MobiDB-lite"/>
    </source>
</evidence>
<feature type="transmembrane region" description="Helical" evidence="5">
    <location>
        <begin position="279"/>
        <end position="295"/>
    </location>
</feature>
<feature type="repeat" description="TPR" evidence="3">
    <location>
        <begin position="756"/>
        <end position="789"/>
    </location>
</feature>
<dbReference type="AlphaFoldDB" id="A0A1G2MZR3"/>
<feature type="transmembrane region" description="Helical" evidence="5">
    <location>
        <begin position="435"/>
        <end position="454"/>
    </location>
</feature>
<feature type="transmembrane region" description="Helical" evidence="5">
    <location>
        <begin position="301"/>
        <end position="318"/>
    </location>
</feature>
<keyword evidence="5" id="KW-1133">Transmembrane helix</keyword>
<dbReference type="SMART" id="SM00028">
    <property type="entry name" value="TPR"/>
    <property type="match status" value="4"/>
</dbReference>
<dbReference type="InterPro" id="IPR011990">
    <property type="entry name" value="TPR-like_helical_dom_sf"/>
</dbReference>
<comment type="caution">
    <text evidence="6">The sequence shown here is derived from an EMBL/GenBank/DDBJ whole genome shotgun (WGS) entry which is preliminary data.</text>
</comment>
<feature type="transmembrane region" description="Helical" evidence="5">
    <location>
        <begin position="494"/>
        <end position="517"/>
    </location>
</feature>
<feature type="transmembrane region" description="Helical" evidence="5">
    <location>
        <begin position="86"/>
        <end position="110"/>
    </location>
</feature>
<dbReference type="GO" id="GO:0046813">
    <property type="term" value="P:receptor-mediated virion attachment to host cell"/>
    <property type="evidence" value="ECO:0007669"/>
    <property type="project" value="TreeGrafter"/>
</dbReference>
<feature type="transmembrane region" description="Helical" evidence="5">
    <location>
        <begin position="466"/>
        <end position="488"/>
    </location>
</feature>
<feature type="transmembrane region" description="Helical" evidence="5">
    <location>
        <begin position="146"/>
        <end position="168"/>
    </location>
</feature>
<evidence type="ECO:0000256" key="3">
    <source>
        <dbReference type="PROSITE-ProRule" id="PRU00339"/>
    </source>
</evidence>
<keyword evidence="2 3" id="KW-0802">TPR repeat</keyword>
<evidence type="ECO:0000313" key="7">
    <source>
        <dbReference type="Proteomes" id="UP000178089"/>
    </source>
</evidence>
<organism evidence="6 7">
    <name type="scientific">Candidatus Taylorbacteria bacterium RIFCSPHIGHO2_12_FULL_45_16</name>
    <dbReference type="NCBI Taxonomy" id="1802315"/>
    <lineage>
        <taxon>Bacteria</taxon>
        <taxon>Candidatus Tayloriibacteriota</taxon>
    </lineage>
</organism>
<dbReference type="InterPro" id="IPR019734">
    <property type="entry name" value="TPR_rpt"/>
</dbReference>
<evidence type="ECO:0000256" key="2">
    <source>
        <dbReference type="ARBA" id="ARBA00022803"/>
    </source>
</evidence>
<evidence type="ECO:0000256" key="1">
    <source>
        <dbReference type="ARBA" id="ARBA00022737"/>
    </source>
</evidence>
<dbReference type="Pfam" id="PF14559">
    <property type="entry name" value="TPR_19"/>
    <property type="match status" value="1"/>
</dbReference>
<feature type="region of interest" description="Disordered" evidence="4">
    <location>
        <begin position="839"/>
        <end position="864"/>
    </location>
</feature>
<dbReference type="PROSITE" id="PS50005">
    <property type="entry name" value="TPR"/>
    <property type="match status" value="2"/>
</dbReference>
<dbReference type="PANTHER" id="PTHR44858:SF1">
    <property type="entry name" value="UDP-N-ACETYLGLUCOSAMINE--PEPTIDE N-ACETYLGLUCOSAMINYLTRANSFERASE SPINDLY-RELATED"/>
    <property type="match status" value="1"/>
</dbReference>
<dbReference type="Gene3D" id="1.25.40.10">
    <property type="entry name" value="Tetratricopeptide repeat domain"/>
    <property type="match status" value="2"/>
</dbReference>
<name>A0A1G2MZR3_9BACT</name>
<dbReference type="SUPFAM" id="SSF48452">
    <property type="entry name" value="TPR-like"/>
    <property type="match status" value="1"/>
</dbReference>
<evidence type="ECO:0000313" key="6">
    <source>
        <dbReference type="EMBL" id="OHA28669.1"/>
    </source>
</evidence>
<dbReference type="PANTHER" id="PTHR44858">
    <property type="entry name" value="TETRATRICOPEPTIDE REPEAT PROTEIN 6"/>
    <property type="match status" value="1"/>
</dbReference>
<keyword evidence="5" id="KW-0472">Membrane</keyword>
<dbReference type="EMBL" id="MHRT01000010">
    <property type="protein sequence ID" value="OHA28669.1"/>
    <property type="molecule type" value="Genomic_DNA"/>
</dbReference>
<sequence length="864" mass="94106">MGSVILIISFIFMNQNSFPINIRTNTASNPSPTPPSVLVAQAKPAMPTMQQKQAVKPTPIPPTAIATPQAPIKTSPKHGVSRLESAAFYVLLITVFLAPLAFLPTPYIILDATKSILISLGILITAILYGLVAYKEHSIILPPRSIIRTSILVGLSLVISSFTSVHIGKSFFGQGFELTTASFTLILFLAALVVFTVVYRKIERVSLIYVSMIIPFIILAILHGARFLAGPSFMSLGILSEVTNTLVGTWYDLAAYAMVIAIISLAALVFLPLSRRAKILYWAVLIVSFLGTFIINSLLVWTIGALTMLAFTIATSIARPRPMSAGFSGFLKRVAWLPLALFIIAGVFVFWGTPIAKPVIEKFNASYSALTLPWQLTLDVDADVIKGAPVFGVGPNHFGQAYISYKPVIVNQTYAWNAEFNYAFSLLSTFVATQGIFGVIAWILFLIFFSILSVRALRRLPNDSQARFAITSSVFISAFMWVMSALSVPSHAMIFYTFIVTAIAVAVIVKYGIVAPYTIAPRIGLRSRTVLSIVTVILVIVGVVWGVLYVKDYIALTYFGSGVKILTAGGDADVADSAFSSAYSLNKSDVYLQARAEAGLAKANKIISTVQSGMSASTSQEIVSNVFEVINSTIKYSQAAITYDPTNYYNFVSEARVSELATNMRMDKAYDNAVNSYTEAIKRNSLNPALYLNLARLQASQNKLDDALKTLGLALQIKNNYLDAIFVLSQVTAAQGNLKDAIIAAQVATQLNPQNPVLFFQLGLLQYNNKDYAVAAKSLETAVQLQPDYANAQYFLGLSYTRLDNVSEAITQFRSLAKTNPDNQEIAFILNNLEAGKSPFADAEPPVTPSPEKRPSLPINEKKK</sequence>
<dbReference type="InterPro" id="IPR050498">
    <property type="entry name" value="Ycf3"/>
</dbReference>